<gene>
    <name evidence="1" type="ORF">WJX74_007859</name>
</gene>
<dbReference type="AlphaFoldDB" id="A0AAW1QCE0"/>
<dbReference type="Proteomes" id="UP001438707">
    <property type="component" value="Unassembled WGS sequence"/>
</dbReference>
<comment type="caution">
    <text evidence="1">The sequence shown here is derived from an EMBL/GenBank/DDBJ whole genome shotgun (WGS) entry which is preliminary data.</text>
</comment>
<proteinExistence type="predicted"/>
<dbReference type="EMBL" id="JALJOS010000054">
    <property type="protein sequence ID" value="KAK9818828.1"/>
    <property type="molecule type" value="Genomic_DNA"/>
</dbReference>
<evidence type="ECO:0000313" key="2">
    <source>
        <dbReference type="Proteomes" id="UP001438707"/>
    </source>
</evidence>
<organism evidence="1 2">
    <name type="scientific">Apatococcus lobatus</name>
    <dbReference type="NCBI Taxonomy" id="904363"/>
    <lineage>
        <taxon>Eukaryota</taxon>
        <taxon>Viridiplantae</taxon>
        <taxon>Chlorophyta</taxon>
        <taxon>core chlorophytes</taxon>
        <taxon>Trebouxiophyceae</taxon>
        <taxon>Chlorellales</taxon>
        <taxon>Chlorellaceae</taxon>
        <taxon>Apatococcus</taxon>
    </lineage>
</organism>
<name>A0AAW1QCE0_9CHLO</name>
<accession>A0AAW1QCE0</accession>
<evidence type="ECO:0000313" key="1">
    <source>
        <dbReference type="EMBL" id="KAK9818828.1"/>
    </source>
</evidence>
<protein>
    <submittedName>
        <fullName evidence="1">Uncharacterized protein</fullName>
    </submittedName>
</protein>
<reference evidence="1 2" key="1">
    <citation type="journal article" date="2024" name="Nat. Commun.">
        <title>Phylogenomics reveals the evolutionary origins of lichenization in chlorophyte algae.</title>
        <authorList>
            <person name="Puginier C."/>
            <person name="Libourel C."/>
            <person name="Otte J."/>
            <person name="Skaloud P."/>
            <person name="Haon M."/>
            <person name="Grisel S."/>
            <person name="Petersen M."/>
            <person name="Berrin J.G."/>
            <person name="Delaux P.M."/>
            <person name="Dal Grande F."/>
            <person name="Keller J."/>
        </authorList>
    </citation>
    <scope>NUCLEOTIDE SEQUENCE [LARGE SCALE GENOMIC DNA]</scope>
    <source>
        <strain evidence="1 2">SAG 2145</strain>
    </source>
</reference>
<keyword evidence="2" id="KW-1185">Reference proteome</keyword>
<sequence>MSLAPKKLPNSICQDVDEIGKRLEGVRLTFDEKWELALTNSSRFNNFSDSSLLGGFSGVWKYYKGSTAAADQLESTYRALRCYSISEDKQVLEWHHFHEKPFPNGFAEPVPRKQDGLYDTSVSKRMDDPYFSCSMVLTDEELDAGRQACFSWRCIPLPCDFIMRIAVSLPPGNMAAPRVTPHDGLNDSLSFVNSKWGLEAFLDDTLHRWTMGPIYDSQTLRLISNFQTMELYIRIRPSEPIHLDAMPFPELRPALHADPEKWLEHGDWEGTMSEVIWDDDGEMLRLRTRPAIWTPPDPHSKDHRLIRYEDAMYGFYPTTLPSFNKQDQLPTYKNVVRFEIGGLMRAVDEFRRVLLRYKVNGTAESLAVEWYHRVPKS</sequence>